<dbReference type="EC" id="2.7.1.36" evidence="11"/>
<comment type="subunit">
    <text evidence="11">Homodimer.</text>
</comment>
<dbReference type="PRINTS" id="PR00959">
    <property type="entry name" value="MEVGALKINASE"/>
</dbReference>
<keyword evidence="16" id="KW-1185">Reference proteome</keyword>
<dbReference type="SUPFAM" id="SSF55060">
    <property type="entry name" value="GHMP Kinase, C-terminal domain"/>
    <property type="match status" value="1"/>
</dbReference>
<dbReference type="EMBL" id="LMVN01000027">
    <property type="protein sequence ID" value="PAV06628.1"/>
    <property type="molecule type" value="Genomic_DNA"/>
</dbReference>
<evidence type="ECO:0000256" key="10">
    <source>
        <dbReference type="ARBA" id="ARBA00029438"/>
    </source>
</evidence>
<dbReference type="GO" id="GO:0004496">
    <property type="term" value="F:mevalonate kinase activity"/>
    <property type="evidence" value="ECO:0007669"/>
    <property type="project" value="UniProtKB-UniRule"/>
</dbReference>
<evidence type="ECO:0000256" key="8">
    <source>
        <dbReference type="ARBA" id="ARBA00023098"/>
    </source>
</evidence>
<evidence type="ECO:0000256" key="2">
    <source>
        <dbReference type="ARBA" id="ARBA00022516"/>
    </source>
</evidence>
<dbReference type="PANTHER" id="PTHR43290">
    <property type="entry name" value="MEVALONATE KINASE"/>
    <property type="match status" value="1"/>
</dbReference>
<dbReference type="Pfam" id="PF00288">
    <property type="entry name" value="GHMP_kinases_N"/>
    <property type="match status" value="1"/>
</dbReference>
<keyword evidence="2 11" id="KW-0444">Lipid biosynthesis</keyword>
<evidence type="ECO:0000313" key="14">
    <source>
        <dbReference type="EMBL" id="PAV06628.1"/>
    </source>
</evidence>
<evidence type="ECO:0000313" key="16">
    <source>
        <dbReference type="Proteomes" id="UP000217528"/>
    </source>
</evidence>
<dbReference type="OrthoDB" id="19001at2157"/>
<comment type="similarity">
    <text evidence="11">Belongs to the GHMP kinase family. Mevalonate kinase subfamily.</text>
</comment>
<evidence type="ECO:0000256" key="1">
    <source>
        <dbReference type="ARBA" id="ARBA00022490"/>
    </source>
</evidence>
<evidence type="ECO:0000256" key="7">
    <source>
        <dbReference type="ARBA" id="ARBA00022842"/>
    </source>
</evidence>
<evidence type="ECO:0000313" key="17">
    <source>
        <dbReference type="Proteomes" id="UP000246004"/>
    </source>
</evidence>
<dbReference type="AlphaFoldDB" id="A0A2A2HB82"/>
<comment type="function">
    <text evidence="11">Catalyzes the phosphorylation of (R)-mevalonate (MVA) to (R)-mevalonate 5-phosphate (MVAP). Functions in the mevalonate (MVA) pathway leading to isopentenyl diphosphate (IPP), a key precursor for the biosynthesis of isoprenoid compounds such as archaeal membrane lipids.</text>
</comment>
<name>A0A2A2HB82_9EURY</name>
<sequence length="323" mass="35304">MKIKAFAPGKIILFGEHTVVYNKPAIAVAINRGVDVELTSRDDDEVNIHISPINYSQKLVLTGGMLEYEYDSSNKRISDYIYEVINRFKFNHGFNLNVNINMYLGAGLGSSAAVTVAVLKAIMLYTDNDATLDEIASIARDIEIKIQGAASPIDTAMSTYGGIIYIDENSNLNPINFDMQLPLIVSNCEIAGNTGEIVASVRDKYNKHTPIMESIFDAMAKIATDAKMALECGNSMKLAELMNMNQGLLDAIGVNTLELSEMVYQSRKFGSEGSKLTGSGGGGCIIAYAPHDIDEVYLKLSQLYKTFKCEQSNSGVYAKIVEK</sequence>
<keyword evidence="7 11" id="KW-0460">Magnesium</keyword>
<organism evidence="14 16">
    <name type="scientific">Methanosphaera cuniculi</name>
    <dbReference type="NCBI Taxonomy" id="1077256"/>
    <lineage>
        <taxon>Archaea</taxon>
        <taxon>Methanobacteriati</taxon>
        <taxon>Methanobacteriota</taxon>
        <taxon>Methanomada group</taxon>
        <taxon>Methanobacteria</taxon>
        <taxon>Methanobacteriales</taxon>
        <taxon>Methanobacteriaceae</taxon>
        <taxon>Methanosphaera</taxon>
    </lineage>
</organism>
<accession>A0A2A2HB82</accession>
<keyword evidence="3 11" id="KW-0808">Transferase</keyword>
<evidence type="ECO:0000313" key="15">
    <source>
        <dbReference type="EMBL" id="PWL07816.1"/>
    </source>
</evidence>
<dbReference type="InterPro" id="IPR036554">
    <property type="entry name" value="GHMP_kinase_C_sf"/>
</dbReference>
<dbReference type="NCBIfam" id="TIGR00549">
    <property type="entry name" value="mevalon_kin"/>
    <property type="match status" value="1"/>
</dbReference>
<evidence type="ECO:0000259" key="13">
    <source>
        <dbReference type="Pfam" id="PF08544"/>
    </source>
</evidence>
<evidence type="ECO:0000256" key="5">
    <source>
        <dbReference type="ARBA" id="ARBA00022777"/>
    </source>
</evidence>
<evidence type="ECO:0000256" key="9">
    <source>
        <dbReference type="ARBA" id="ARBA00023229"/>
    </source>
</evidence>
<dbReference type="InterPro" id="IPR006204">
    <property type="entry name" value="GHMP_kinase_N_dom"/>
</dbReference>
<dbReference type="Proteomes" id="UP000217528">
    <property type="component" value="Unassembled WGS sequence"/>
</dbReference>
<protein>
    <recommendedName>
        <fullName evidence="11">Mevalonate kinase</fullName>
        <shortName evidence="11">MK</shortName>
        <shortName evidence="11">MVK</shortName>
        <ecNumber evidence="11">2.7.1.36</ecNumber>
    </recommendedName>
</protein>
<keyword evidence="6 11" id="KW-0067">ATP-binding</keyword>
<keyword evidence="9 11" id="KW-0414">Isoprene biosynthesis</keyword>
<dbReference type="GO" id="GO:0019287">
    <property type="term" value="P:isopentenyl diphosphate biosynthetic process, mevalonate pathway"/>
    <property type="evidence" value="ECO:0007669"/>
    <property type="project" value="UniProtKB-UniRule"/>
</dbReference>
<feature type="domain" description="GHMP kinase C-terminal" evidence="13">
    <location>
        <begin position="236"/>
        <end position="305"/>
    </location>
</feature>
<dbReference type="UniPathway" id="UPA00057">
    <property type="reaction ID" value="UER00098"/>
</dbReference>
<feature type="domain" description="GHMP kinase N-terminal" evidence="12">
    <location>
        <begin position="80"/>
        <end position="162"/>
    </location>
</feature>
<evidence type="ECO:0000256" key="6">
    <source>
        <dbReference type="ARBA" id="ARBA00022840"/>
    </source>
</evidence>
<comment type="pathway">
    <text evidence="10 11">Isoprenoid biosynthesis; isopentenyl diphosphate biosynthesis via mevalonate pathway; isopentenyl diphosphate from (R)-mevalonate: step 1/3.</text>
</comment>
<proteinExistence type="inferred from homology"/>
<dbReference type="InterPro" id="IPR014721">
    <property type="entry name" value="Ribsml_uS5_D2-typ_fold_subgr"/>
</dbReference>
<dbReference type="RefSeq" id="WP_095609268.1">
    <property type="nucleotide sequence ID" value="NZ_LMVN01000027.1"/>
</dbReference>
<reference evidence="14 16" key="2">
    <citation type="journal article" date="2017" name="BMC Genomics">
        <title>Genomic analysis of methanogenic archaea reveals a shift towards energy conservation.</title>
        <authorList>
            <person name="Gilmore S.P."/>
            <person name="Henske J.K."/>
            <person name="Sexton J.A."/>
            <person name="Solomon K.V."/>
            <person name="Seppala S."/>
            <person name="Yoo J.I."/>
            <person name="Huyett L.M."/>
            <person name="Pressman A."/>
            <person name="Cogan J.Z."/>
            <person name="Kivenson V."/>
            <person name="Peng X."/>
            <person name="Tan Y."/>
            <person name="Valentine D.L."/>
            <person name="O'Malley M.A."/>
        </authorList>
    </citation>
    <scope>NUCLEOTIDE SEQUENCE [LARGE SCALE GENOMIC DNA]</scope>
    <source>
        <strain evidence="14 16">1R-7</strain>
    </source>
</reference>
<comment type="caution">
    <text evidence="14">The sequence shown here is derived from an EMBL/GenBank/DDBJ whole genome shotgun (WGS) entry which is preliminary data.</text>
</comment>
<dbReference type="PANTHER" id="PTHR43290:SF2">
    <property type="entry name" value="MEVALONATE KINASE"/>
    <property type="match status" value="1"/>
</dbReference>
<evidence type="ECO:0000256" key="3">
    <source>
        <dbReference type="ARBA" id="ARBA00022679"/>
    </source>
</evidence>
<comment type="caution">
    <text evidence="11">Lacks conserved residue(s) required for the propagation of feature annotation.</text>
</comment>
<dbReference type="Gene3D" id="3.30.70.890">
    <property type="entry name" value="GHMP kinase, C-terminal domain"/>
    <property type="match status" value="1"/>
</dbReference>
<dbReference type="GO" id="GO:0000287">
    <property type="term" value="F:magnesium ion binding"/>
    <property type="evidence" value="ECO:0007669"/>
    <property type="project" value="UniProtKB-UniRule"/>
</dbReference>
<keyword evidence="1 11" id="KW-0963">Cytoplasm</keyword>
<dbReference type="InterPro" id="IPR006205">
    <property type="entry name" value="Mev_gal_kin"/>
</dbReference>
<dbReference type="InterPro" id="IPR022937">
    <property type="entry name" value="Mevalonate_kinase_arc"/>
</dbReference>
<dbReference type="InterPro" id="IPR020568">
    <property type="entry name" value="Ribosomal_Su5_D2-typ_SF"/>
</dbReference>
<keyword evidence="8 11" id="KW-0443">Lipid metabolism</keyword>
<dbReference type="SUPFAM" id="SSF54211">
    <property type="entry name" value="Ribosomal protein S5 domain 2-like"/>
    <property type="match status" value="1"/>
</dbReference>
<evidence type="ECO:0000256" key="4">
    <source>
        <dbReference type="ARBA" id="ARBA00022741"/>
    </source>
</evidence>
<evidence type="ECO:0000256" key="11">
    <source>
        <dbReference type="HAMAP-Rule" id="MF_00217"/>
    </source>
</evidence>
<comment type="subcellular location">
    <subcellularLocation>
        <location evidence="11">Cytoplasm</location>
    </subcellularLocation>
</comment>
<comment type="catalytic activity">
    <reaction evidence="11">
        <text>(R)-mevalonate + ATP = (R)-5-phosphomevalonate + ADP + H(+)</text>
        <dbReference type="Rhea" id="RHEA:17065"/>
        <dbReference type="ChEBI" id="CHEBI:15378"/>
        <dbReference type="ChEBI" id="CHEBI:30616"/>
        <dbReference type="ChEBI" id="CHEBI:36464"/>
        <dbReference type="ChEBI" id="CHEBI:58146"/>
        <dbReference type="ChEBI" id="CHEBI:456216"/>
        <dbReference type="EC" id="2.7.1.36"/>
    </reaction>
</comment>
<dbReference type="GO" id="GO:0005829">
    <property type="term" value="C:cytosol"/>
    <property type="evidence" value="ECO:0007669"/>
    <property type="project" value="TreeGrafter"/>
</dbReference>
<keyword evidence="5 11" id="KW-0418">Kinase</keyword>
<dbReference type="InterPro" id="IPR013750">
    <property type="entry name" value="GHMP_kinase_C_dom"/>
</dbReference>
<keyword evidence="4 11" id="KW-0547">Nucleotide-binding</keyword>
<dbReference type="Proteomes" id="UP000246004">
    <property type="component" value="Unassembled WGS sequence"/>
</dbReference>
<dbReference type="Pfam" id="PF08544">
    <property type="entry name" value="GHMP_kinases_C"/>
    <property type="match status" value="1"/>
</dbReference>
<comment type="cofactor">
    <cofactor evidence="11">
        <name>Mg(2+)</name>
        <dbReference type="ChEBI" id="CHEBI:18420"/>
    </cofactor>
</comment>
<dbReference type="GO" id="GO:0005524">
    <property type="term" value="F:ATP binding"/>
    <property type="evidence" value="ECO:0007669"/>
    <property type="project" value="UniProtKB-UniRule"/>
</dbReference>
<dbReference type="Gene3D" id="3.30.230.10">
    <property type="match status" value="1"/>
</dbReference>
<reference evidence="15 17" key="1">
    <citation type="submission" date="2016-04" db="EMBL/GenBank/DDBJ databases">
        <title>Genome sequence of Methanosphaera cuniculi DSM 4103.</title>
        <authorList>
            <person name="Poehlein A."/>
            <person name="Seedorf H."/>
            <person name="Daniel R."/>
        </authorList>
    </citation>
    <scope>NUCLEOTIDE SEQUENCE [LARGE SCALE GENOMIC DNA]</scope>
    <source>
        <strain evidence="15 17">DSM 4103</strain>
    </source>
</reference>
<evidence type="ECO:0000259" key="12">
    <source>
        <dbReference type="Pfam" id="PF00288"/>
    </source>
</evidence>
<gene>
    <name evidence="15" type="primary">galK</name>
    <name evidence="11" type="synonym">mvk</name>
    <name evidence="14" type="ORF">ASJ82_04145</name>
    <name evidence="15" type="ORF">MSCUN_13470</name>
</gene>
<feature type="active site" description="Proton acceptor" evidence="11">
    <location>
        <position position="154"/>
    </location>
</feature>
<dbReference type="HAMAP" id="MF_00217">
    <property type="entry name" value="Mevalonate_kinase"/>
    <property type="match status" value="1"/>
</dbReference>
<dbReference type="EMBL" id="LWMS01000044">
    <property type="protein sequence ID" value="PWL07816.1"/>
    <property type="molecule type" value="Genomic_DNA"/>
</dbReference>